<accession>A0A9J6B5Z4</accession>
<evidence type="ECO:0000313" key="1">
    <source>
        <dbReference type="EMBL" id="KAG5632089.1"/>
    </source>
</evidence>
<name>A0A9J6B5Z4_SOLCO</name>
<dbReference type="AlphaFoldDB" id="A0A9J6B5Z4"/>
<evidence type="ECO:0000313" key="2">
    <source>
        <dbReference type="Proteomes" id="UP000824120"/>
    </source>
</evidence>
<proteinExistence type="predicted"/>
<organism evidence="1 2">
    <name type="scientific">Solanum commersonii</name>
    <name type="common">Commerson's wild potato</name>
    <name type="synonym">Commerson's nightshade</name>
    <dbReference type="NCBI Taxonomy" id="4109"/>
    <lineage>
        <taxon>Eukaryota</taxon>
        <taxon>Viridiplantae</taxon>
        <taxon>Streptophyta</taxon>
        <taxon>Embryophyta</taxon>
        <taxon>Tracheophyta</taxon>
        <taxon>Spermatophyta</taxon>
        <taxon>Magnoliopsida</taxon>
        <taxon>eudicotyledons</taxon>
        <taxon>Gunneridae</taxon>
        <taxon>Pentapetalae</taxon>
        <taxon>asterids</taxon>
        <taxon>lamiids</taxon>
        <taxon>Solanales</taxon>
        <taxon>Solanaceae</taxon>
        <taxon>Solanoideae</taxon>
        <taxon>Solaneae</taxon>
        <taxon>Solanum</taxon>
    </lineage>
</organism>
<dbReference type="Proteomes" id="UP000824120">
    <property type="component" value="Chromosome 1"/>
</dbReference>
<feature type="non-terminal residue" evidence="1">
    <location>
        <position position="75"/>
    </location>
</feature>
<dbReference type="EMBL" id="JACXVP010000001">
    <property type="protein sequence ID" value="KAG5632089.1"/>
    <property type="molecule type" value="Genomic_DNA"/>
</dbReference>
<gene>
    <name evidence="1" type="ORF">H5410_003806</name>
</gene>
<comment type="caution">
    <text evidence="1">The sequence shown here is derived from an EMBL/GenBank/DDBJ whole genome shotgun (WGS) entry which is preliminary data.</text>
</comment>
<protein>
    <submittedName>
        <fullName evidence="1">Uncharacterized protein</fullName>
    </submittedName>
</protein>
<sequence length="75" mass="8478">MVYRRAVPQSIVVELNKIVVANTILPLCFWLARERGCKTKTTKLMADGTRESEWAKVEVVLHEASGCPRGTHLIR</sequence>
<keyword evidence="2" id="KW-1185">Reference proteome</keyword>
<reference evidence="1 2" key="1">
    <citation type="submission" date="2020-09" db="EMBL/GenBank/DDBJ databases">
        <title>De no assembly of potato wild relative species, Solanum commersonii.</title>
        <authorList>
            <person name="Cho K."/>
        </authorList>
    </citation>
    <scope>NUCLEOTIDE SEQUENCE [LARGE SCALE GENOMIC DNA]</scope>
    <source>
        <strain evidence="1">LZ3.2</strain>
        <tissue evidence="1">Leaf</tissue>
    </source>
</reference>